<dbReference type="InterPro" id="IPR034904">
    <property type="entry name" value="FSCA_dom_sf"/>
</dbReference>
<accession>A0A6J7G2U0</accession>
<dbReference type="SUPFAM" id="SSF117916">
    <property type="entry name" value="Fe-S cluster assembly (FSCA) domain-like"/>
    <property type="match status" value="1"/>
</dbReference>
<dbReference type="EMBL" id="CAFBMK010000014">
    <property type="protein sequence ID" value="CAB4898313.1"/>
    <property type="molecule type" value="Genomic_DNA"/>
</dbReference>
<organism evidence="2">
    <name type="scientific">freshwater metagenome</name>
    <dbReference type="NCBI Taxonomy" id="449393"/>
    <lineage>
        <taxon>unclassified sequences</taxon>
        <taxon>metagenomes</taxon>
        <taxon>ecological metagenomes</taxon>
    </lineage>
</organism>
<dbReference type="Pfam" id="PF01883">
    <property type="entry name" value="FeS_assembly_P"/>
    <property type="match status" value="1"/>
</dbReference>
<sequence>MATRHEAAFDALGTVIDPELDQPITDLDFVSSLVVDEGGNVVVHLRLPTSFCAPNFAYLMASDAKDVLKQLDWTRKVTVELDDHHDSPIINAGLAADAGYRGTFGHEAEDDLEDLRTIFLRKAHVAAMERCLTGLLRADPTREVSEMGQVLLKELPDDENTGALLRRREVIGLPTTSDSVVMVDHEGNKYAQIDVPLALRRARSTRISIDGNAHFCRGLLRTRYDDPDRTTVDA</sequence>
<evidence type="ECO:0000259" key="1">
    <source>
        <dbReference type="Pfam" id="PF01883"/>
    </source>
</evidence>
<protein>
    <submittedName>
        <fullName evidence="2">Unannotated protein</fullName>
    </submittedName>
</protein>
<reference evidence="2" key="1">
    <citation type="submission" date="2020-05" db="EMBL/GenBank/DDBJ databases">
        <authorList>
            <person name="Chiriac C."/>
            <person name="Salcher M."/>
            <person name="Ghai R."/>
            <person name="Kavagutti S V."/>
        </authorList>
    </citation>
    <scope>NUCLEOTIDE SEQUENCE</scope>
</reference>
<dbReference type="Gene3D" id="3.30.300.130">
    <property type="entry name" value="Fe-S cluster assembly (FSCA)"/>
    <property type="match status" value="1"/>
</dbReference>
<evidence type="ECO:0000313" key="2">
    <source>
        <dbReference type="EMBL" id="CAB4898313.1"/>
    </source>
</evidence>
<dbReference type="AlphaFoldDB" id="A0A6J7G2U0"/>
<name>A0A6J7G2U0_9ZZZZ</name>
<proteinExistence type="predicted"/>
<feature type="domain" description="MIP18 family-like" evidence="1">
    <location>
        <begin position="6"/>
        <end position="80"/>
    </location>
</feature>
<gene>
    <name evidence="2" type="ORF">UFOPK3564_00426</name>
</gene>
<dbReference type="InterPro" id="IPR002744">
    <property type="entry name" value="MIP18-like"/>
</dbReference>